<dbReference type="AlphaFoldDB" id="A0A670ZS00"/>
<proteinExistence type="predicted"/>
<keyword evidence="3" id="KW-0788">Thiol protease</keyword>
<evidence type="ECO:0000256" key="1">
    <source>
        <dbReference type="ARBA" id="ARBA00022670"/>
    </source>
</evidence>
<evidence type="ECO:0000256" key="3">
    <source>
        <dbReference type="ARBA" id="ARBA00022807"/>
    </source>
</evidence>
<reference evidence="4" key="2">
    <citation type="submission" date="2025-09" db="UniProtKB">
        <authorList>
            <consortium name="Ensembl"/>
        </authorList>
    </citation>
    <scope>IDENTIFICATION</scope>
</reference>
<name>A0A670ZS00_PSETE</name>
<organism evidence="4 5">
    <name type="scientific">Pseudonaja textilis</name>
    <name type="common">Eastern brown snake</name>
    <dbReference type="NCBI Taxonomy" id="8673"/>
    <lineage>
        <taxon>Eukaryota</taxon>
        <taxon>Metazoa</taxon>
        <taxon>Chordata</taxon>
        <taxon>Craniata</taxon>
        <taxon>Vertebrata</taxon>
        <taxon>Euteleostomi</taxon>
        <taxon>Lepidosauria</taxon>
        <taxon>Squamata</taxon>
        <taxon>Bifurcata</taxon>
        <taxon>Unidentata</taxon>
        <taxon>Episquamata</taxon>
        <taxon>Toxicofera</taxon>
        <taxon>Serpentes</taxon>
        <taxon>Colubroidea</taxon>
        <taxon>Elapidae</taxon>
        <taxon>Hydrophiinae</taxon>
        <taxon>Pseudonaja</taxon>
    </lineage>
</organism>
<keyword evidence="1" id="KW-0645">Protease</keyword>
<keyword evidence="2" id="KW-0378">Hydrolase</keyword>
<reference evidence="4" key="1">
    <citation type="submission" date="2025-08" db="UniProtKB">
        <authorList>
            <consortium name="Ensembl"/>
        </authorList>
    </citation>
    <scope>IDENTIFICATION</scope>
</reference>
<dbReference type="PANTHER" id="PTHR10363:SF2">
    <property type="entry name" value="BLEOMYCIN HYDROLASE"/>
    <property type="match status" value="1"/>
</dbReference>
<accession>A0A670ZS00</accession>
<dbReference type="GO" id="GO:0043418">
    <property type="term" value="P:homocysteine catabolic process"/>
    <property type="evidence" value="ECO:0007669"/>
    <property type="project" value="TreeGrafter"/>
</dbReference>
<keyword evidence="5" id="KW-1185">Reference proteome</keyword>
<evidence type="ECO:0000256" key="2">
    <source>
        <dbReference type="ARBA" id="ARBA00022801"/>
    </source>
</evidence>
<evidence type="ECO:0000313" key="4">
    <source>
        <dbReference type="Ensembl" id="ENSPTXP00000025584.1"/>
    </source>
</evidence>
<sequence>MSSLLESFSLIPTLKGEPRYRLAQNVATSTDFLDGSLDRDVLQNTLQVFQHAVPAEGKPVTNQKNSGKPLSASTEPLWWEEDSVPYAFKGV</sequence>
<dbReference type="GeneTree" id="ENSGT00990000212598"/>
<dbReference type="Proteomes" id="UP000472273">
    <property type="component" value="Unplaced"/>
</dbReference>
<dbReference type="Ensembl" id="ENSPTXT00000026377.1">
    <property type="protein sequence ID" value="ENSPTXP00000025584.1"/>
    <property type="gene ID" value="ENSPTXG00000017801.1"/>
</dbReference>
<protein>
    <submittedName>
        <fullName evidence="4">Uncharacterized protein</fullName>
    </submittedName>
</protein>
<evidence type="ECO:0000313" key="5">
    <source>
        <dbReference type="Proteomes" id="UP000472273"/>
    </source>
</evidence>
<dbReference type="GO" id="GO:0070005">
    <property type="term" value="F:cysteine-type aminopeptidase activity"/>
    <property type="evidence" value="ECO:0007669"/>
    <property type="project" value="InterPro"/>
</dbReference>
<dbReference type="GO" id="GO:0006508">
    <property type="term" value="P:proteolysis"/>
    <property type="evidence" value="ECO:0007669"/>
    <property type="project" value="UniProtKB-KW"/>
</dbReference>
<dbReference type="GO" id="GO:0005737">
    <property type="term" value="C:cytoplasm"/>
    <property type="evidence" value="ECO:0007669"/>
    <property type="project" value="TreeGrafter"/>
</dbReference>
<dbReference type="GO" id="GO:0009636">
    <property type="term" value="P:response to toxic substance"/>
    <property type="evidence" value="ECO:0007669"/>
    <property type="project" value="TreeGrafter"/>
</dbReference>
<dbReference type="InterPro" id="IPR004134">
    <property type="entry name" value="Peptidase_C1B"/>
</dbReference>
<dbReference type="PANTHER" id="PTHR10363">
    <property type="entry name" value="BLEOMYCIN HYDROLASE"/>
    <property type="match status" value="1"/>
</dbReference>
<dbReference type="Pfam" id="PF03051">
    <property type="entry name" value="Peptidase_C1_2"/>
    <property type="match status" value="1"/>
</dbReference>
<dbReference type="OMA" id="STEPLWW"/>